<evidence type="ECO:0000256" key="1">
    <source>
        <dbReference type="SAM" id="MobiDB-lite"/>
    </source>
</evidence>
<accession>A0ABT2JMU6</accession>
<evidence type="ECO:0000313" key="2">
    <source>
        <dbReference type="EMBL" id="MCT2589206.1"/>
    </source>
</evidence>
<comment type="caution">
    <text evidence="2">The sequence shown here is derived from an EMBL/GenBank/DDBJ whole genome shotgun (WGS) entry which is preliminary data.</text>
</comment>
<dbReference type="Proteomes" id="UP001156389">
    <property type="component" value="Unassembled WGS sequence"/>
</dbReference>
<dbReference type="InterPro" id="IPR018691">
    <property type="entry name" value="DUF2188"/>
</dbReference>
<dbReference type="EMBL" id="JAJAGO010000002">
    <property type="protein sequence ID" value="MCT2589206.1"/>
    <property type="molecule type" value="Genomic_DNA"/>
</dbReference>
<reference evidence="2 3" key="1">
    <citation type="submission" date="2021-10" db="EMBL/GenBank/DDBJ databases">
        <title>Streptomyces gossypii sp. nov., isolated from soil collected from cotton field.</title>
        <authorList>
            <person name="Ge X."/>
            <person name="Chen X."/>
            <person name="Liu W."/>
        </authorList>
    </citation>
    <scope>NUCLEOTIDE SEQUENCE [LARGE SCALE GENOMIC DNA]</scope>
    <source>
        <strain evidence="2 3">N2-109</strain>
    </source>
</reference>
<name>A0ABT2JMU6_9ACTN</name>
<dbReference type="Pfam" id="PF09954">
    <property type="entry name" value="DUF2188"/>
    <property type="match status" value="1"/>
</dbReference>
<sequence length="79" mass="8438">MTRPKTYHVTQRPDGKWQARAEGAAHASAVTDTQAAADRRAAEISRNSGGGEVIRHGRDGSIKDKRTIAPGNDPHPPKG</sequence>
<keyword evidence="3" id="KW-1185">Reference proteome</keyword>
<feature type="region of interest" description="Disordered" evidence="1">
    <location>
        <begin position="1"/>
        <end position="79"/>
    </location>
</feature>
<feature type="compositionally biased region" description="Basic and acidic residues" evidence="1">
    <location>
        <begin position="53"/>
        <end position="67"/>
    </location>
</feature>
<protein>
    <submittedName>
        <fullName evidence="2">DUF2188 domain-containing protein</fullName>
    </submittedName>
</protein>
<organism evidence="2 3">
    <name type="scientific">Streptomyces gossypii</name>
    <dbReference type="NCBI Taxonomy" id="2883101"/>
    <lineage>
        <taxon>Bacteria</taxon>
        <taxon>Bacillati</taxon>
        <taxon>Actinomycetota</taxon>
        <taxon>Actinomycetes</taxon>
        <taxon>Kitasatosporales</taxon>
        <taxon>Streptomycetaceae</taxon>
        <taxon>Streptomyces</taxon>
    </lineage>
</organism>
<evidence type="ECO:0000313" key="3">
    <source>
        <dbReference type="Proteomes" id="UP001156389"/>
    </source>
</evidence>
<dbReference type="RefSeq" id="WP_260216196.1">
    <property type="nucleotide sequence ID" value="NZ_JAJAGO010000002.1"/>
</dbReference>
<proteinExistence type="predicted"/>
<gene>
    <name evidence="2" type="ORF">LHJ74_04535</name>
</gene>